<organism evidence="7 8">
    <name type="scientific">Exiguobacterium undae</name>
    <dbReference type="NCBI Taxonomy" id="169177"/>
    <lineage>
        <taxon>Bacteria</taxon>
        <taxon>Bacillati</taxon>
        <taxon>Bacillota</taxon>
        <taxon>Bacilli</taxon>
        <taxon>Bacillales</taxon>
        <taxon>Bacillales Family XII. Incertae Sedis</taxon>
        <taxon>Exiguobacterium</taxon>
    </lineage>
</organism>
<evidence type="ECO:0000313" key="8">
    <source>
        <dbReference type="Proteomes" id="UP000078447"/>
    </source>
</evidence>
<dbReference type="InterPro" id="IPR050953">
    <property type="entry name" value="N4_N6_ade-DNA_methylase"/>
</dbReference>
<dbReference type="NCBIfam" id="NF033452">
    <property type="entry name" value="BREX_1_MTaseX"/>
    <property type="match status" value="1"/>
</dbReference>
<keyword evidence="4" id="KW-0949">S-adenosyl-L-methionine</keyword>
<dbReference type="PANTHER" id="PTHR33841">
    <property type="entry name" value="DNA METHYLTRANSFERASE YEEA-RELATED"/>
    <property type="match status" value="1"/>
</dbReference>
<keyword evidence="8" id="KW-1185">Reference proteome</keyword>
<evidence type="ECO:0000256" key="5">
    <source>
        <dbReference type="ARBA" id="ARBA00047942"/>
    </source>
</evidence>
<keyword evidence="7" id="KW-0540">Nuclease</keyword>
<keyword evidence="2" id="KW-0489">Methyltransferase</keyword>
<dbReference type="EC" id="2.1.1.72" evidence="1"/>
<dbReference type="Pfam" id="PF07669">
    <property type="entry name" value="Eco57I"/>
    <property type="match status" value="1"/>
</dbReference>
<dbReference type="GO" id="GO:0004519">
    <property type="term" value="F:endonuclease activity"/>
    <property type="evidence" value="ECO:0007669"/>
    <property type="project" value="UniProtKB-KW"/>
</dbReference>
<comment type="catalytic activity">
    <reaction evidence="5">
        <text>a 2'-deoxyadenosine in DNA + S-adenosyl-L-methionine = an N(6)-methyl-2'-deoxyadenosine in DNA + S-adenosyl-L-homocysteine + H(+)</text>
        <dbReference type="Rhea" id="RHEA:15197"/>
        <dbReference type="Rhea" id="RHEA-COMP:12418"/>
        <dbReference type="Rhea" id="RHEA-COMP:12419"/>
        <dbReference type="ChEBI" id="CHEBI:15378"/>
        <dbReference type="ChEBI" id="CHEBI:57856"/>
        <dbReference type="ChEBI" id="CHEBI:59789"/>
        <dbReference type="ChEBI" id="CHEBI:90615"/>
        <dbReference type="ChEBI" id="CHEBI:90616"/>
        <dbReference type="EC" id="2.1.1.72"/>
    </reaction>
</comment>
<name>A0ABX2V5Z2_9BACL</name>
<dbReference type="InterPro" id="IPR011639">
    <property type="entry name" value="MethylTrfase_TaqI-like_dom"/>
</dbReference>
<keyword evidence="7" id="KW-0378">Hydrolase</keyword>
<feature type="domain" description="Type II methyltransferase M.TaqI-like" evidence="6">
    <location>
        <begin position="343"/>
        <end position="569"/>
    </location>
</feature>
<dbReference type="SUPFAM" id="SSF53335">
    <property type="entry name" value="S-adenosyl-L-methionine-dependent methyltransferases"/>
    <property type="match status" value="1"/>
</dbReference>
<dbReference type="Gene3D" id="3.40.50.150">
    <property type="entry name" value="Vaccinia Virus protein VP39"/>
    <property type="match status" value="1"/>
</dbReference>
<evidence type="ECO:0000256" key="4">
    <source>
        <dbReference type="ARBA" id="ARBA00022691"/>
    </source>
</evidence>
<dbReference type="PROSITE" id="PS00092">
    <property type="entry name" value="N6_MTASE"/>
    <property type="match status" value="1"/>
</dbReference>
<evidence type="ECO:0000259" key="6">
    <source>
        <dbReference type="Pfam" id="PF07669"/>
    </source>
</evidence>
<dbReference type="InterPro" id="IPR002052">
    <property type="entry name" value="DNA_methylase_N6_adenine_CS"/>
</dbReference>
<evidence type="ECO:0000256" key="1">
    <source>
        <dbReference type="ARBA" id="ARBA00011900"/>
    </source>
</evidence>
<dbReference type="EMBL" id="LVVL01000016">
    <property type="protein sequence ID" value="OAN10701.1"/>
    <property type="molecule type" value="Genomic_DNA"/>
</dbReference>
<evidence type="ECO:0000313" key="7">
    <source>
        <dbReference type="EMBL" id="OAN10701.1"/>
    </source>
</evidence>
<dbReference type="PRINTS" id="PR00507">
    <property type="entry name" value="N12N6MTFRASE"/>
</dbReference>
<dbReference type="Proteomes" id="UP000078447">
    <property type="component" value="Unassembled WGS sequence"/>
</dbReference>
<dbReference type="InterPro" id="IPR047939">
    <property type="entry name" value="BREX_1_PglX"/>
</dbReference>
<evidence type="ECO:0000256" key="3">
    <source>
        <dbReference type="ARBA" id="ARBA00022679"/>
    </source>
</evidence>
<accession>A0ABX2V5Z2</accession>
<gene>
    <name evidence="7" type="ORF">A3783_12790</name>
</gene>
<keyword evidence="3" id="KW-0808">Transferase</keyword>
<protein>
    <recommendedName>
        <fullName evidence="1">site-specific DNA-methyltransferase (adenine-specific)</fullName>
        <ecNumber evidence="1">2.1.1.72</ecNumber>
    </recommendedName>
</protein>
<dbReference type="InterPro" id="IPR029063">
    <property type="entry name" value="SAM-dependent_MTases_sf"/>
</dbReference>
<proteinExistence type="predicted"/>
<dbReference type="PANTHER" id="PTHR33841:SF1">
    <property type="entry name" value="DNA METHYLTRANSFERASE A"/>
    <property type="match status" value="1"/>
</dbReference>
<comment type="caution">
    <text evidence="7">The sequence shown here is derived from an EMBL/GenBank/DDBJ whole genome shotgun (WGS) entry which is preliminary data.</text>
</comment>
<evidence type="ECO:0000256" key="2">
    <source>
        <dbReference type="ARBA" id="ARBA00022603"/>
    </source>
</evidence>
<sequence>MNKSALKKFATEARRELLEKVELQARKLGITAESIQEVNVESSDAVFIEGRQLSDTERKQRNKLIARINDIGFNRVMGETAYTWFNRFVALRYMEVNEYLPTKVRVLSSNSDSAEPDMMKEALSLNLNLDKDYVYDLKLNNKTDELFKYLIKMHCNDLNRYMPFMFETIEDYSEILFPEGLLGTDSFISQMINLEFIPEENWKQTEIIGWLYQYYIAEEKDRVFKAKNKYKAEEIPFATQLFTPDWIVQYMVQNSLGRYWTEAHPEHNDLIANWEFFLKHEQENFQEKIAPYVNKELNVEEIKCFDPAMGSGHILLYMFDVLYEIYSKCGYTEREIPRLILENNLYGLDIDDRAYQLASFSMVMKALQYNRRFLRSIEKEGLTLNLAAIQETNSWDDDVISYMVKDYEGTRFAQTRPFFEQYQNAKTFGSLIQVGETDLKYLEERLYEIKESPVSDIFDAEKRDQVITELPLLIKQTKIMSKQYDIVIMNPPYMGAGSMNKELSDFLKKNYPDSKSDLFAAFMEVDYYLKKDGFYAAINQHSWMFLSSFKKMRKKIIQNKFIDTMLHLGPRAFEEIGGEVVQSTAFVLRNIEIPDSNGLYLRLIEKKTAAEKRKSTVNAVQNPSVSYFYSFNQKNLNKIPGNPIAFWLSNTDVFKGEKLGDSFISGGRNKTHNNEKFIRYFWEISKNNKKWISYLNGGEFKKYYGNDIYVVNWSKEAQEIYASHGGLVNSKFWNKKGLTWNLITSAKPGFRIKEESSQYSSGAPTIFNDNYEYDYYVLGFLNSNVAQYLLKTINPTLNTTVNDALSLPNSFHENKLKVNEIVVENVELAKDDWNSFETSRNFLVNPLLDNKYKDSNMLNSFLNWKKDKETRFYKTQTNEEKINQIFIDLLSLHSDLDSKVLEDEITLSKASVEDDIRAFISYAIGCFFGRYSLDKEGIVYDGGDFNEHLYTSFSVNKNNIITILPDAYFEDDIVTKFVEFVRTTFNKEKLEENLEFIAEAIGRKKNETSRESLHRYFLNDFYKDHVKIYKKRPIYWLFTSGKEKAFNCLIYMHRYDKTTLSRIRTDYLHEVQIRLDAEKKDLLDVIEGDLTTKEISNAKKELKSIDKKIDELKAYDELLHHMADMQIEIDLDDGVKVNYEKFKGLVAKI</sequence>
<reference evidence="7 8" key="1">
    <citation type="submission" date="2016-03" db="EMBL/GenBank/DDBJ databases">
        <authorList>
            <person name="Cho S.-Y."/>
            <person name="Lim S."/>
            <person name="Kim H."/>
            <person name="Soh E.H."/>
            <person name="Moon J.S."/>
        </authorList>
    </citation>
    <scope>NUCLEOTIDE SEQUENCE [LARGE SCALE GENOMIC DNA]</scope>
    <source>
        <strain evidence="7 8">KCTC 3810</strain>
    </source>
</reference>
<keyword evidence="7" id="KW-0255">Endonuclease</keyword>